<dbReference type="PANTHER" id="PTHR36811:SF2">
    <property type="entry name" value="OS08G0444440 PROTEIN"/>
    <property type="match status" value="1"/>
</dbReference>
<protein>
    <submittedName>
        <fullName evidence="1">Uncharacterized protein</fullName>
    </submittedName>
</protein>
<name>A0A7N0TY45_KALFE</name>
<dbReference type="Gramene" id="Kaladp0048s0482.1.v1.1">
    <property type="protein sequence ID" value="Kaladp0048s0482.1.v1.1"/>
    <property type="gene ID" value="Kaladp0048s0482.v1.1"/>
</dbReference>
<organism evidence="1 2">
    <name type="scientific">Kalanchoe fedtschenkoi</name>
    <name type="common">Lavender scallops</name>
    <name type="synonym">South American air plant</name>
    <dbReference type="NCBI Taxonomy" id="63787"/>
    <lineage>
        <taxon>Eukaryota</taxon>
        <taxon>Viridiplantae</taxon>
        <taxon>Streptophyta</taxon>
        <taxon>Embryophyta</taxon>
        <taxon>Tracheophyta</taxon>
        <taxon>Spermatophyta</taxon>
        <taxon>Magnoliopsida</taxon>
        <taxon>eudicotyledons</taxon>
        <taxon>Gunneridae</taxon>
        <taxon>Pentapetalae</taxon>
        <taxon>Saxifragales</taxon>
        <taxon>Crassulaceae</taxon>
        <taxon>Kalanchoe</taxon>
    </lineage>
</organism>
<evidence type="ECO:0000313" key="2">
    <source>
        <dbReference type="Proteomes" id="UP000594263"/>
    </source>
</evidence>
<dbReference type="EnsemblPlants" id="Kaladp0048s0482.1.v1.1">
    <property type="protein sequence ID" value="Kaladp0048s0482.1.v1.1"/>
    <property type="gene ID" value="Kaladp0048s0482.v1.1"/>
</dbReference>
<evidence type="ECO:0000313" key="1">
    <source>
        <dbReference type="EnsemblPlants" id="Kaladp0048s0482.1.v1.1"/>
    </source>
</evidence>
<dbReference type="PANTHER" id="PTHR36811">
    <property type="entry name" value="OS08G0444440 PROTEIN"/>
    <property type="match status" value="1"/>
</dbReference>
<reference evidence="1" key="1">
    <citation type="submission" date="2021-01" db="UniProtKB">
        <authorList>
            <consortium name="EnsemblPlants"/>
        </authorList>
    </citation>
    <scope>IDENTIFICATION</scope>
</reference>
<dbReference type="Proteomes" id="UP000594263">
    <property type="component" value="Unplaced"/>
</dbReference>
<accession>A0A7N0TY45</accession>
<proteinExistence type="predicted"/>
<dbReference type="AlphaFoldDB" id="A0A7N0TY45"/>
<keyword evidence="2" id="KW-1185">Reference proteome</keyword>
<sequence length="219" mass="24534">MEKRAPPSVLGVRRRHKPKRLLRKLVSYLKSDSYMFAPLISSSTSTSSKRKYGLSPRKGSRVNAAGFEIGAENDGREKKRRLVEMIREYLRSDSYLYAPLVDGECFGAARKEITDPSSQGAPCLTKRITTSTASTVLMRKTDHRPIEESRDVIAEGQTEVFFGTNHDSRNASNQSPKQGEIVKQVVFPNSWPPILSVGDFSDEGSIAERVVHRRKIHGL</sequence>